<dbReference type="Proteomes" id="UP000556869">
    <property type="component" value="Unassembled WGS sequence"/>
</dbReference>
<keyword evidence="2" id="KW-1185">Reference proteome</keyword>
<gene>
    <name evidence="1" type="ORF">GGR96_004087</name>
</gene>
<reference evidence="1 2" key="1">
    <citation type="submission" date="2020-03" db="EMBL/GenBank/DDBJ databases">
        <title>Genomic Encyclopedia of Type Strains, Phase IV (KMG-IV): sequencing the most valuable type-strain genomes for metagenomic binning, comparative biology and taxonomic classification.</title>
        <authorList>
            <person name="Goeker M."/>
        </authorList>
    </citation>
    <scope>NUCLEOTIDE SEQUENCE [LARGE SCALE GENOMIC DNA]</scope>
    <source>
        <strain evidence="1 2">DSM 18888</strain>
    </source>
</reference>
<evidence type="ECO:0000313" key="1">
    <source>
        <dbReference type="EMBL" id="NJB76959.1"/>
    </source>
</evidence>
<accession>A0ABX0X5K4</accession>
<dbReference type="EMBL" id="JAATJD010000004">
    <property type="protein sequence ID" value="NJB76959.1"/>
    <property type="molecule type" value="Genomic_DNA"/>
</dbReference>
<sequence length="30" mass="2921">MIARKLLGVITGSFVGRGGGLGWAGGMSAT</sequence>
<protein>
    <submittedName>
        <fullName evidence="1">Uncharacterized protein</fullName>
    </submittedName>
</protein>
<proteinExistence type="predicted"/>
<organism evidence="1 2">
    <name type="scientific">Thalassospira tepidiphila</name>
    <dbReference type="NCBI Taxonomy" id="393657"/>
    <lineage>
        <taxon>Bacteria</taxon>
        <taxon>Pseudomonadati</taxon>
        <taxon>Pseudomonadota</taxon>
        <taxon>Alphaproteobacteria</taxon>
        <taxon>Rhodospirillales</taxon>
        <taxon>Thalassospiraceae</taxon>
        <taxon>Thalassospira</taxon>
    </lineage>
</organism>
<evidence type="ECO:0000313" key="2">
    <source>
        <dbReference type="Proteomes" id="UP000556869"/>
    </source>
</evidence>
<comment type="caution">
    <text evidence="1">The sequence shown here is derived from an EMBL/GenBank/DDBJ whole genome shotgun (WGS) entry which is preliminary data.</text>
</comment>
<name>A0ABX0X5K4_9PROT</name>